<sequence>MATRIQQFPFGGGGGGGLDNVIEDLTPQLGGNLDTNNFRILVNTGRGIYDQNNNEQLTFTQSVDAVGQFVMQNAAAGINPRLITGGGPVAIGMDIETKGTGELRLQPGNVDAIRLSNTPGIGFFGITPVARPIGVAVTDVAIHAALVTLGLITA</sequence>
<organism evidence="1">
    <name type="scientific">marine sediment metagenome</name>
    <dbReference type="NCBI Taxonomy" id="412755"/>
    <lineage>
        <taxon>unclassified sequences</taxon>
        <taxon>metagenomes</taxon>
        <taxon>ecological metagenomes</taxon>
    </lineage>
</organism>
<dbReference type="EMBL" id="LAZR01000598">
    <property type="protein sequence ID" value="KKN63155.1"/>
    <property type="molecule type" value="Genomic_DNA"/>
</dbReference>
<evidence type="ECO:0000313" key="1">
    <source>
        <dbReference type="EMBL" id="KKN63155.1"/>
    </source>
</evidence>
<comment type="caution">
    <text evidence="1">The sequence shown here is derived from an EMBL/GenBank/DDBJ whole genome shotgun (WGS) entry which is preliminary data.</text>
</comment>
<reference evidence="1" key="1">
    <citation type="journal article" date="2015" name="Nature">
        <title>Complex archaea that bridge the gap between prokaryotes and eukaryotes.</title>
        <authorList>
            <person name="Spang A."/>
            <person name="Saw J.H."/>
            <person name="Jorgensen S.L."/>
            <person name="Zaremba-Niedzwiedzka K."/>
            <person name="Martijn J."/>
            <person name="Lind A.E."/>
            <person name="van Eijk R."/>
            <person name="Schleper C."/>
            <person name="Guy L."/>
            <person name="Ettema T.J."/>
        </authorList>
    </citation>
    <scope>NUCLEOTIDE SEQUENCE</scope>
</reference>
<name>A0A0F9S2V1_9ZZZZ</name>
<proteinExistence type="predicted"/>
<accession>A0A0F9S2V1</accession>
<protein>
    <submittedName>
        <fullName evidence="1">Uncharacterized protein</fullName>
    </submittedName>
</protein>
<gene>
    <name evidence="1" type="ORF">LCGC14_0504250</name>
</gene>
<dbReference type="AlphaFoldDB" id="A0A0F9S2V1"/>